<gene>
    <name evidence="5" type="ORF">Bathy04g02770</name>
</gene>
<reference evidence="5 6" key="1">
    <citation type="submission" date="2011-10" db="EMBL/GenBank/DDBJ databases">
        <authorList>
            <person name="Genoscope - CEA"/>
        </authorList>
    </citation>
    <scope>NUCLEOTIDE SEQUENCE [LARGE SCALE GENOMIC DNA]</scope>
    <source>
        <strain evidence="5 6">RCC 1105</strain>
    </source>
</reference>
<comment type="similarity">
    <text evidence="1 2">Belongs to the DXO/Dom3Z family.</text>
</comment>
<keyword evidence="2" id="KW-0694">RNA-binding</keyword>
<dbReference type="GO" id="GO:0000956">
    <property type="term" value="P:nuclear-transcribed mRNA catabolic process"/>
    <property type="evidence" value="ECO:0007669"/>
    <property type="project" value="TreeGrafter"/>
</dbReference>
<comment type="function">
    <text evidence="2">Decapping enzyme for NAD-capped RNAs: specifically hydrolyzes the nicotinamide adenine dinucleotide (NAD) cap from a subset of RNAs by removing the entire NAD moiety from the 5'-end of an NAD-capped RNA.</text>
</comment>
<dbReference type="OrthoDB" id="5853397at2759"/>
<keyword evidence="2" id="KW-0378">Hydrolase</keyword>
<keyword evidence="2" id="KW-0479">Metal-binding</keyword>
<dbReference type="Pfam" id="PF08652">
    <property type="entry name" value="RAI1"/>
    <property type="match status" value="2"/>
</dbReference>
<keyword evidence="2" id="KW-0540">Nuclease</keyword>
<dbReference type="GO" id="GO:0000166">
    <property type="term" value="F:nucleotide binding"/>
    <property type="evidence" value="ECO:0007669"/>
    <property type="project" value="UniProtKB-KW"/>
</dbReference>
<keyword evidence="6" id="KW-1185">Reference proteome</keyword>
<comment type="cofactor">
    <cofactor evidence="2">
        <name>a divalent metal cation</name>
        <dbReference type="ChEBI" id="CHEBI:60240"/>
    </cofactor>
</comment>
<feature type="domain" description="RAI1-like" evidence="4">
    <location>
        <begin position="291"/>
        <end position="503"/>
    </location>
</feature>
<dbReference type="InterPro" id="IPR013961">
    <property type="entry name" value="RAI1"/>
</dbReference>
<feature type="domain" description="RAI1-like" evidence="4">
    <location>
        <begin position="64"/>
        <end position="171"/>
    </location>
</feature>
<feature type="compositionally biased region" description="Acidic residues" evidence="3">
    <location>
        <begin position="174"/>
        <end position="197"/>
    </location>
</feature>
<dbReference type="EMBL" id="FO082275">
    <property type="protein sequence ID" value="CCO16174.1"/>
    <property type="molecule type" value="Genomic_DNA"/>
</dbReference>
<evidence type="ECO:0000313" key="5">
    <source>
        <dbReference type="EMBL" id="CCO16174.1"/>
    </source>
</evidence>
<dbReference type="GO" id="GO:0034353">
    <property type="term" value="F:mRNA 5'-diphosphatase activity"/>
    <property type="evidence" value="ECO:0007669"/>
    <property type="project" value="TreeGrafter"/>
</dbReference>
<feature type="compositionally biased region" description="Low complexity" evidence="3">
    <location>
        <begin position="208"/>
        <end position="224"/>
    </location>
</feature>
<proteinExistence type="inferred from homology"/>
<feature type="region of interest" description="Disordered" evidence="3">
    <location>
        <begin position="1"/>
        <end position="28"/>
    </location>
</feature>
<sequence length="755" mass="83629">MEDDTHSNNNDFSSGGGKTPLEEEEVSVRDLLSMKHSNSFNPFTAGKTKTQNQILPKHMLPYSEPIEVSHFSKTKSGETFFDSRNLKRTRDPQLPFDLNEGFANFRDRDRLDKYPAPLLPLFESLERSGKASLLLDVDVLSWRGNMSKLLCAPWESREGFRLECELVRRKFDRPDDDDGKDEEDDEDDGDEDKEEDIGGSANKKLKRTSSTNTNNSTNDATTNSSGGGGGSPGDTVTTDAAGGGEGEGGIQDEAIRNISNNSNAKSKRPATLVLNVLEAEHKLEEAREMLKNKKDPAGKQTKSEKDLAWHERMSYWGFAFEEFVTSEKPHANAVNCRESFCTVTKSKLGENTKLLLGGEVDCWNGIAEGLSGYVELKTSRKIDTKKQRANFEKFKLLKWWAQSFTVGVRQILVGFRDDDGMVQKMQNLETMKLPSYALAADKKNAWRPEVALTFAEKVLTFIRETMEKYPENSRALVEFIPARTKGESKFKITVVEDIPDFLPKLAREMLQMSARDLLSRDEEKRKKILASQAPPTISFSGQESENSAGGSIDQSHHHASRPRDSSSPDFAAEIAKSGSGGSGGSHRFKNASQLALNRKRPMVSRDRREKLKREREKARALNNARENQLGWIGGSAGAPGGLAGVGDFANANIRRSYAFGATSYLEELGKNALYYATGGGGILPGTSGEQQQQHQQQLHHQQQQSNENLTASGQHVGIGIDPSALLKRLLKSNGSIKNDENDDDDDGVSKNDHQV</sequence>
<comment type="subcellular location">
    <subcellularLocation>
        <location evidence="2">Nucleus</location>
    </subcellularLocation>
</comment>
<protein>
    <recommendedName>
        <fullName evidence="2">Decapping nuclease</fullName>
        <ecNumber evidence="2">3.6.1.-</ecNumber>
    </recommendedName>
</protein>
<feature type="region of interest" description="Disordered" evidence="3">
    <location>
        <begin position="731"/>
        <end position="755"/>
    </location>
</feature>
<dbReference type="GO" id="GO:0046872">
    <property type="term" value="F:metal ion binding"/>
    <property type="evidence" value="ECO:0007669"/>
    <property type="project" value="UniProtKB-KW"/>
</dbReference>
<evidence type="ECO:0000313" key="6">
    <source>
        <dbReference type="Proteomes" id="UP000198341"/>
    </source>
</evidence>
<dbReference type="GO" id="GO:0005829">
    <property type="term" value="C:cytosol"/>
    <property type="evidence" value="ECO:0007669"/>
    <property type="project" value="TreeGrafter"/>
</dbReference>
<feature type="compositionally biased region" description="Polar residues" evidence="3">
    <location>
        <begin position="533"/>
        <end position="553"/>
    </location>
</feature>
<dbReference type="Proteomes" id="UP000198341">
    <property type="component" value="Chromosome 4"/>
</dbReference>
<feature type="compositionally biased region" description="Low complexity" evidence="3">
    <location>
        <begin position="684"/>
        <end position="704"/>
    </location>
</feature>
<evidence type="ECO:0000256" key="2">
    <source>
        <dbReference type="RuleBase" id="RU367113"/>
    </source>
</evidence>
<dbReference type="STRING" id="41875.K8EDW2"/>
<evidence type="ECO:0000256" key="1">
    <source>
        <dbReference type="ARBA" id="ARBA00006562"/>
    </source>
</evidence>
<dbReference type="GeneID" id="19016302"/>
<organism evidence="5 6">
    <name type="scientific">Bathycoccus prasinos</name>
    <dbReference type="NCBI Taxonomy" id="41875"/>
    <lineage>
        <taxon>Eukaryota</taxon>
        <taxon>Viridiplantae</taxon>
        <taxon>Chlorophyta</taxon>
        <taxon>Mamiellophyceae</taxon>
        <taxon>Mamiellales</taxon>
        <taxon>Bathycoccaceae</taxon>
        <taxon>Bathycoccus</taxon>
    </lineage>
</organism>
<dbReference type="GO" id="GO:0004518">
    <property type="term" value="F:nuclease activity"/>
    <property type="evidence" value="ECO:0007669"/>
    <property type="project" value="UniProtKB-KW"/>
</dbReference>
<keyword evidence="2" id="KW-0547">Nucleotide-binding</keyword>
<feature type="region of interest" description="Disordered" evidence="3">
    <location>
        <begin position="684"/>
        <end position="707"/>
    </location>
</feature>
<evidence type="ECO:0000259" key="4">
    <source>
        <dbReference type="Pfam" id="PF08652"/>
    </source>
</evidence>
<dbReference type="PANTHER" id="PTHR12395:SF9">
    <property type="entry name" value="DECAPPING AND EXORIBONUCLEASE PROTEIN"/>
    <property type="match status" value="1"/>
</dbReference>
<feature type="compositionally biased region" description="Basic and acidic residues" evidence="3">
    <location>
        <begin position="603"/>
        <end position="613"/>
    </location>
</feature>
<dbReference type="AlphaFoldDB" id="K8EDW2"/>
<accession>K8EDW2</accession>
<feature type="region of interest" description="Disordered" evidence="3">
    <location>
        <begin position="171"/>
        <end position="251"/>
    </location>
</feature>
<dbReference type="InterPro" id="IPR039039">
    <property type="entry name" value="RAI1-like_fam"/>
</dbReference>
<dbReference type="GO" id="GO:0005634">
    <property type="term" value="C:nucleus"/>
    <property type="evidence" value="ECO:0007669"/>
    <property type="project" value="UniProtKB-SubCell"/>
</dbReference>
<dbReference type="EC" id="3.6.1.-" evidence="2"/>
<keyword evidence="2" id="KW-0539">Nucleus</keyword>
<feature type="region of interest" description="Disordered" evidence="3">
    <location>
        <begin position="529"/>
        <end position="613"/>
    </location>
</feature>
<dbReference type="eggNOG" id="KOG1982">
    <property type="taxonomic scope" value="Eukaryota"/>
</dbReference>
<dbReference type="RefSeq" id="XP_007513649.1">
    <property type="nucleotide sequence ID" value="XM_007513587.1"/>
</dbReference>
<dbReference type="GO" id="GO:0003723">
    <property type="term" value="F:RNA binding"/>
    <property type="evidence" value="ECO:0007669"/>
    <property type="project" value="UniProtKB-KW"/>
</dbReference>
<dbReference type="PANTHER" id="PTHR12395">
    <property type="entry name" value="DOM-3 RELATED"/>
    <property type="match status" value="1"/>
</dbReference>
<name>K8EDW2_9CHLO</name>
<dbReference type="KEGG" id="bpg:Bathy04g02770"/>
<dbReference type="GO" id="GO:0110155">
    <property type="term" value="P:NAD-cap decapping"/>
    <property type="evidence" value="ECO:0007669"/>
    <property type="project" value="TreeGrafter"/>
</dbReference>
<evidence type="ECO:0000256" key="3">
    <source>
        <dbReference type="SAM" id="MobiDB-lite"/>
    </source>
</evidence>